<dbReference type="GO" id="GO:0008374">
    <property type="term" value="F:O-acyltransferase activity"/>
    <property type="evidence" value="ECO:0007669"/>
    <property type="project" value="InterPro"/>
</dbReference>
<name>V6SQI9_9FLAO</name>
<dbReference type="InterPro" id="IPR029058">
    <property type="entry name" value="AB_hydrolase_fold"/>
</dbReference>
<evidence type="ECO:0000313" key="1">
    <source>
        <dbReference type="EMBL" id="ESU28709.1"/>
    </source>
</evidence>
<dbReference type="STRING" id="1341181.FLJC2902T_13000"/>
<dbReference type="OrthoDB" id="503948at2"/>
<gene>
    <name evidence="1" type="ORF">FLJC2902T_13000</name>
</gene>
<dbReference type="PANTHER" id="PTHR11440">
    <property type="entry name" value="LECITHIN-CHOLESTEROL ACYLTRANSFERASE-RELATED"/>
    <property type="match status" value="1"/>
</dbReference>
<dbReference type="Pfam" id="PF02450">
    <property type="entry name" value="LCAT"/>
    <property type="match status" value="1"/>
</dbReference>
<dbReference type="AlphaFoldDB" id="V6SQI9"/>
<sequence>MKPIIFIPGIEATNLVDSNTFNFETKWNAYDTLLTSIGTTISGPYIEEKLQLNPLYDQNNNVIVERNHIARLPYEKTIRNIAEKYNSDPIYLFGYDWRLSNAVNGKKLAIFLEYLKNKLHKENLEGFRFVTHSMGALVFSCYLSELNENFGDINKVVLCAPPFRGSPYAIIHLIKGDGGVKSFLNKIFGRDEDIRKVVRTYPSLFELSPWYKNAMLFEDGTTIDLTNINHWQSNIWDDIEPLFQARLKSLDDFKKTKMYDLSKLPEELRSKMIIIAGSKDKTVVGLKVIKKKGEIKSFIRLDDLVIGSGDGTVPFDSSTIYKDHIRTIEVQKEDIFSELGDNIDFHGMFLRDSRVQNIIVRMFDDNVQTTLERDKNSNQILGWKNKDWWESLGSSVKSLSKF</sequence>
<evidence type="ECO:0000313" key="2">
    <source>
        <dbReference type="Proteomes" id="UP000018004"/>
    </source>
</evidence>
<dbReference type="Gene3D" id="3.40.50.1820">
    <property type="entry name" value="alpha/beta hydrolase"/>
    <property type="match status" value="1"/>
</dbReference>
<dbReference type="Proteomes" id="UP000018004">
    <property type="component" value="Unassembled WGS sequence"/>
</dbReference>
<dbReference type="GO" id="GO:0006629">
    <property type="term" value="P:lipid metabolic process"/>
    <property type="evidence" value="ECO:0007669"/>
    <property type="project" value="InterPro"/>
</dbReference>
<evidence type="ECO:0008006" key="3">
    <source>
        <dbReference type="Google" id="ProtNLM"/>
    </source>
</evidence>
<dbReference type="EMBL" id="AVGG01000005">
    <property type="protein sequence ID" value="ESU28709.1"/>
    <property type="molecule type" value="Genomic_DNA"/>
</dbReference>
<dbReference type="SUPFAM" id="SSF53474">
    <property type="entry name" value="alpha/beta-Hydrolases"/>
    <property type="match status" value="1"/>
</dbReference>
<reference evidence="1 2" key="1">
    <citation type="submission" date="2013-08" db="EMBL/GenBank/DDBJ databases">
        <title>Flavobacterium limnosediminis JC2902 genome sequencing.</title>
        <authorList>
            <person name="Lee K."/>
            <person name="Yi H."/>
            <person name="Park S."/>
            <person name="Chun J."/>
        </authorList>
    </citation>
    <scope>NUCLEOTIDE SEQUENCE [LARGE SCALE GENOMIC DNA]</scope>
    <source>
        <strain evidence="1 2">JC2902</strain>
    </source>
</reference>
<organism evidence="1 2">
    <name type="scientific">Flavobacterium limnosediminis JC2902</name>
    <dbReference type="NCBI Taxonomy" id="1341181"/>
    <lineage>
        <taxon>Bacteria</taxon>
        <taxon>Pseudomonadati</taxon>
        <taxon>Bacteroidota</taxon>
        <taxon>Flavobacteriia</taxon>
        <taxon>Flavobacteriales</taxon>
        <taxon>Flavobacteriaceae</taxon>
        <taxon>Flavobacterium</taxon>
    </lineage>
</organism>
<dbReference type="RefSeq" id="WP_023578945.1">
    <property type="nucleotide sequence ID" value="NZ_AVGG01000005.1"/>
</dbReference>
<keyword evidence="2" id="KW-1185">Reference proteome</keyword>
<dbReference type="eggNOG" id="COG1075">
    <property type="taxonomic scope" value="Bacteria"/>
</dbReference>
<accession>V6SQI9</accession>
<protein>
    <recommendedName>
        <fullName evidence="3">Lecithin:cholesterol acyltransferase</fullName>
    </recommendedName>
</protein>
<dbReference type="PATRIC" id="fig|1341181.4.peg.1281"/>
<comment type="caution">
    <text evidence="1">The sequence shown here is derived from an EMBL/GenBank/DDBJ whole genome shotgun (WGS) entry which is preliminary data.</text>
</comment>
<dbReference type="InterPro" id="IPR003386">
    <property type="entry name" value="LACT/PDAT_acylTrfase"/>
</dbReference>
<proteinExistence type="predicted"/>